<dbReference type="InterPro" id="IPR045394">
    <property type="entry name" value="Abhydrolase_dom"/>
</dbReference>
<organism evidence="2 3">
    <name type="scientific">Cordyceps fumosorosea (strain ARSEF 2679)</name>
    <name type="common">Isaria fumosorosea</name>
    <dbReference type="NCBI Taxonomy" id="1081104"/>
    <lineage>
        <taxon>Eukaryota</taxon>
        <taxon>Fungi</taxon>
        <taxon>Dikarya</taxon>
        <taxon>Ascomycota</taxon>
        <taxon>Pezizomycotina</taxon>
        <taxon>Sordariomycetes</taxon>
        <taxon>Hypocreomycetidae</taxon>
        <taxon>Hypocreales</taxon>
        <taxon>Cordycipitaceae</taxon>
        <taxon>Cordyceps</taxon>
    </lineage>
</organism>
<protein>
    <recommendedName>
        <fullName evidence="1">Alpha/beta hydrolase domain-containing protein</fullName>
    </recommendedName>
</protein>
<evidence type="ECO:0000313" key="2">
    <source>
        <dbReference type="EMBL" id="OAA53987.1"/>
    </source>
</evidence>
<gene>
    <name evidence="2" type="ORF">ISF_08467</name>
</gene>
<dbReference type="Pfam" id="PF20091">
    <property type="entry name" value="Abhydrolase_10"/>
    <property type="match status" value="1"/>
</dbReference>
<evidence type="ECO:0000313" key="3">
    <source>
        <dbReference type="Proteomes" id="UP000076744"/>
    </source>
</evidence>
<reference evidence="2 3" key="1">
    <citation type="journal article" date="2016" name="Genome Biol. Evol.">
        <title>Divergent and convergent evolution of fungal pathogenicity.</title>
        <authorList>
            <person name="Shang Y."/>
            <person name="Xiao G."/>
            <person name="Zheng P."/>
            <person name="Cen K."/>
            <person name="Zhan S."/>
            <person name="Wang C."/>
        </authorList>
    </citation>
    <scope>NUCLEOTIDE SEQUENCE [LARGE SCALE GENOMIC DNA]</scope>
    <source>
        <strain evidence="2 3">ARSEF 2679</strain>
    </source>
</reference>
<evidence type="ECO:0000259" key="1">
    <source>
        <dbReference type="Pfam" id="PF20091"/>
    </source>
</evidence>
<keyword evidence="3" id="KW-1185">Reference proteome</keyword>
<feature type="domain" description="Alpha/beta hydrolase" evidence="1">
    <location>
        <begin position="18"/>
        <end position="442"/>
    </location>
</feature>
<dbReference type="GeneID" id="30024759"/>
<comment type="caution">
    <text evidence="2">The sequence shown here is derived from an EMBL/GenBank/DDBJ whole genome shotgun (WGS) entry which is preliminary data.</text>
</comment>
<sequence>MAVGKTSVVVTPKIVPLTESEDSKSVILEPYHVDLLPGYGYVSREFLISGVAYGEPYCTRLLLRCPEDASRFTGFVVVEPSHLWGGTSIWRHTSRWLMRNGHAWLEVDSQATSAIGKIKNADPERYKDIRFIPGPTSAEFAANIPFVTNITKEALSEAYTNFKAKWWPATLQSPEILAAASHALRSGDLGLIATRVVLSGLSQTGGVTRRFITHSSHLRLPDGSLPFEGHIPCQSGGEALPDVPGAKTIELLGEAEFQGVRLPCGVGGQVLGTAHRRPDSESFRLYEVACMAHRESRWASKAERERWSVADPGGAEWSTFANSFIYHAVFEAMEKWTRKVSIPPSPGLIIETVGSTDDIVRDEHGNARGGVRTVHSDAPLARFVAATPKGRPSWYWGSQWTFQAEELRSLYGTVGGYRYAAGRALQRQIQQGFLLPADAEVLRRETIEEVHF</sequence>
<proteinExistence type="predicted"/>
<dbReference type="Proteomes" id="UP000076744">
    <property type="component" value="Unassembled WGS sequence"/>
</dbReference>
<accession>A0A167M6C3</accession>
<dbReference type="OrthoDB" id="30881at2759"/>
<dbReference type="EMBL" id="AZHB01000031">
    <property type="protein sequence ID" value="OAA53987.1"/>
    <property type="molecule type" value="Genomic_DNA"/>
</dbReference>
<dbReference type="RefSeq" id="XP_018700670.1">
    <property type="nucleotide sequence ID" value="XM_018852070.1"/>
</dbReference>
<name>A0A167M6C3_CORFA</name>
<dbReference type="AlphaFoldDB" id="A0A167M6C3"/>